<keyword evidence="4 11" id="KW-0479">Metal-binding</keyword>
<dbReference type="PRINTS" id="PR00458">
    <property type="entry name" value="PEROXIDASE"/>
</dbReference>
<dbReference type="InterPro" id="IPR019793">
    <property type="entry name" value="Peroxidases_heam-ligand_BS"/>
</dbReference>
<dbReference type="STRING" id="1314776.A0A166FB14"/>
<dbReference type="Pfam" id="PF00141">
    <property type="entry name" value="peroxidase"/>
    <property type="match status" value="1"/>
</dbReference>
<dbReference type="InterPro" id="IPR019794">
    <property type="entry name" value="Peroxidases_AS"/>
</dbReference>
<evidence type="ECO:0000256" key="11">
    <source>
        <dbReference type="PIRSR" id="PIRSR601621-2"/>
    </source>
</evidence>
<dbReference type="Gene3D" id="1.10.520.10">
    <property type="match status" value="1"/>
</dbReference>
<feature type="binding site" evidence="11">
    <location>
        <position position="211"/>
    </location>
    <ligand>
        <name>Ca(2+)</name>
        <dbReference type="ChEBI" id="CHEBI:29108"/>
        <label>2</label>
    </ligand>
</feature>
<dbReference type="InterPro" id="IPR024589">
    <property type="entry name" value="Ligninase_C"/>
</dbReference>
<dbReference type="AlphaFoldDB" id="A0A166FB14"/>
<dbReference type="InterPro" id="IPR001621">
    <property type="entry name" value="Ligninase"/>
</dbReference>
<dbReference type="GO" id="GO:0004601">
    <property type="term" value="F:peroxidase activity"/>
    <property type="evidence" value="ECO:0007669"/>
    <property type="project" value="UniProtKB-KW"/>
</dbReference>
<dbReference type="EC" id="1.11.1.-" evidence="14"/>
<dbReference type="PANTHER" id="PTHR31356:SF66">
    <property type="entry name" value="CATALASE-PEROXIDASE"/>
    <property type="match status" value="1"/>
</dbReference>
<feature type="binding site" evidence="11">
    <location>
        <position position="84"/>
    </location>
    <ligand>
        <name>Ca(2+)</name>
        <dbReference type="ChEBI" id="CHEBI:29108"/>
        <label>1</label>
    </ligand>
</feature>
<evidence type="ECO:0000256" key="12">
    <source>
        <dbReference type="PIRSR" id="PIRSR601621-3"/>
    </source>
</evidence>
<keyword evidence="11 14" id="KW-0106">Calcium</keyword>
<feature type="chain" id="PRO_5007748796" description="Peroxidase" evidence="14">
    <location>
        <begin position="18"/>
        <end position="364"/>
    </location>
</feature>
<dbReference type="PROSITE" id="PS00435">
    <property type="entry name" value="PEROXIDASE_1"/>
    <property type="match status" value="1"/>
</dbReference>
<evidence type="ECO:0000256" key="3">
    <source>
        <dbReference type="ARBA" id="ARBA00022617"/>
    </source>
</evidence>
<evidence type="ECO:0000256" key="8">
    <source>
        <dbReference type="ARBA" id="ARBA00023157"/>
    </source>
</evidence>
<keyword evidence="9" id="KW-0325">Glycoprotein</keyword>
<dbReference type="EMBL" id="KV428032">
    <property type="protein sequence ID" value="KZT40463.1"/>
    <property type="molecule type" value="Genomic_DNA"/>
</dbReference>
<keyword evidence="3 11" id="KW-0349">Heme</keyword>
<protein>
    <recommendedName>
        <fullName evidence="14">Peroxidase</fullName>
        <ecNumber evidence="14">1.11.1.-</ecNumber>
    </recommendedName>
</protein>
<dbReference type="Gene3D" id="1.10.420.10">
    <property type="entry name" value="Peroxidase, domain 2"/>
    <property type="match status" value="1"/>
</dbReference>
<organism evidence="16 17">
    <name type="scientific">Sistotremastrum suecicum HHB10207 ss-3</name>
    <dbReference type="NCBI Taxonomy" id="1314776"/>
    <lineage>
        <taxon>Eukaryota</taxon>
        <taxon>Fungi</taxon>
        <taxon>Dikarya</taxon>
        <taxon>Basidiomycota</taxon>
        <taxon>Agaricomycotina</taxon>
        <taxon>Agaricomycetes</taxon>
        <taxon>Sistotremastrales</taxon>
        <taxon>Sistotremastraceae</taxon>
        <taxon>Sistotremastrum</taxon>
    </lineage>
</organism>
<evidence type="ECO:0000256" key="2">
    <source>
        <dbReference type="ARBA" id="ARBA00022559"/>
    </source>
</evidence>
<name>A0A166FB14_9AGAM</name>
<dbReference type="InterPro" id="IPR044831">
    <property type="entry name" value="Ccp1-like"/>
</dbReference>
<dbReference type="GO" id="GO:0042744">
    <property type="term" value="P:hydrogen peroxide catabolic process"/>
    <property type="evidence" value="ECO:0007669"/>
    <property type="project" value="TreeGrafter"/>
</dbReference>
<comment type="similarity">
    <text evidence="1 14">Belongs to the peroxidase family. Ligninase subfamily.</text>
</comment>
<comment type="cofactor">
    <cofactor evidence="11">
        <name>heme b</name>
        <dbReference type="ChEBI" id="CHEBI:60344"/>
    </cofactor>
    <text evidence="11">Binds 1 heme b (iron(II)-protoporphyrin IX) group per subunit.</text>
</comment>
<dbReference type="GO" id="GO:0034599">
    <property type="term" value="P:cellular response to oxidative stress"/>
    <property type="evidence" value="ECO:0007669"/>
    <property type="project" value="InterPro"/>
</dbReference>
<dbReference type="InterPro" id="IPR002016">
    <property type="entry name" value="Haem_peroxidase"/>
</dbReference>
<feature type="active site" description="Proton acceptor" evidence="10">
    <location>
        <position position="69"/>
    </location>
</feature>
<dbReference type="OrthoDB" id="2113341at2759"/>
<dbReference type="PROSITE" id="PS00436">
    <property type="entry name" value="PEROXIDASE_2"/>
    <property type="match status" value="1"/>
</dbReference>
<feature type="binding site" evidence="11">
    <location>
        <position position="70"/>
    </location>
    <ligand>
        <name>Ca(2+)</name>
        <dbReference type="ChEBI" id="CHEBI:29108"/>
        <label>1</label>
    </ligand>
</feature>
<evidence type="ECO:0000313" key="17">
    <source>
        <dbReference type="Proteomes" id="UP000076798"/>
    </source>
</evidence>
<dbReference type="PROSITE" id="PS50873">
    <property type="entry name" value="PEROXIDASE_4"/>
    <property type="match status" value="1"/>
</dbReference>
<accession>A0A166FB14</accession>
<evidence type="ECO:0000256" key="14">
    <source>
        <dbReference type="RuleBase" id="RU363051"/>
    </source>
</evidence>
<feature type="disulfide bond" evidence="13">
    <location>
        <begin position="25"/>
        <end position="38"/>
    </location>
</feature>
<keyword evidence="7 11" id="KW-0408">Iron</keyword>
<keyword evidence="17" id="KW-1185">Reference proteome</keyword>
<evidence type="ECO:0000256" key="10">
    <source>
        <dbReference type="PIRSR" id="PIRSR601621-1"/>
    </source>
</evidence>
<feature type="binding site" evidence="11">
    <location>
        <position position="213"/>
    </location>
    <ligand>
        <name>Ca(2+)</name>
        <dbReference type="ChEBI" id="CHEBI:29108"/>
        <label>2</label>
    </ligand>
</feature>
<evidence type="ECO:0000313" key="16">
    <source>
        <dbReference type="EMBL" id="KZT40463.1"/>
    </source>
</evidence>
<feature type="binding site" description="axial binding residue" evidence="11">
    <location>
        <position position="193"/>
    </location>
    <ligand>
        <name>heme b</name>
        <dbReference type="ChEBI" id="CHEBI:60344"/>
    </ligand>
    <ligandPart>
        <name>Fe</name>
        <dbReference type="ChEBI" id="CHEBI:18248"/>
    </ligandPart>
</feature>
<sequence length="364" mass="38444">MFKLAFGFVALAAFAQAASVQRVACPDGKNTATHSACCAFFSLRDDLQANLFDNECGEDVHEVLRLSFHDAIGFSKSGKFKGTGADGSMILFDPIETAFAANNGIDDSVDALSPFLTTHNVTAGDLIQFAAAVGITNCPGAPRLEFLTGRPNAKIPADDGTVPDPQDSVTDILSRMADAGFTPTDMVNLLASHSIARSDHVDPTISAVPFDSTPFTFDTQIFLEVLLKGEGFPGTSNNTGEVSSALADEGAMRLQSDFALARDPRTACTWQSFINQQAKMQAAFKASMAKLAVTGQNTAKFIDCSEVIPIPVPAVAKPATYPATKSKADVQQACNSPFPVLKTDPGKATEIPKCPDGSFDINSC</sequence>
<feature type="binding site" evidence="11">
    <location>
        <position position="218"/>
    </location>
    <ligand>
        <name>Ca(2+)</name>
        <dbReference type="ChEBI" id="CHEBI:29108"/>
        <label>2</label>
    </ligand>
</feature>
<feature type="binding site" evidence="11">
    <location>
        <position position="194"/>
    </location>
    <ligand>
        <name>Ca(2+)</name>
        <dbReference type="ChEBI" id="CHEBI:29108"/>
        <label>2</label>
    </ligand>
</feature>
<feature type="binding site" evidence="11">
    <location>
        <position position="88"/>
    </location>
    <ligand>
        <name>Ca(2+)</name>
        <dbReference type="ChEBI" id="CHEBI:29108"/>
        <label>1</label>
    </ligand>
</feature>
<keyword evidence="6 14" id="KW-0560">Oxidoreductase</keyword>
<dbReference type="PRINTS" id="PR00462">
    <property type="entry name" value="LIGNINASE"/>
</dbReference>
<reference evidence="16 17" key="1">
    <citation type="journal article" date="2016" name="Mol. Biol. Evol.">
        <title>Comparative Genomics of Early-Diverging Mushroom-Forming Fungi Provides Insights into the Origins of Lignocellulose Decay Capabilities.</title>
        <authorList>
            <person name="Nagy L.G."/>
            <person name="Riley R."/>
            <person name="Tritt A."/>
            <person name="Adam C."/>
            <person name="Daum C."/>
            <person name="Floudas D."/>
            <person name="Sun H."/>
            <person name="Yadav J.S."/>
            <person name="Pangilinan J."/>
            <person name="Larsson K.H."/>
            <person name="Matsuura K."/>
            <person name="Barry K."/>
            <person name="Labutti K."/>
            <person name="Kuo R."/>
            <person name="Ohm R.A."/>
            <person name="Bhattacharya S.S."/>
            <person name="Shirouzu T."/>
            <person name="Yoshinaga Y."/>
            <person name="Martin F.M."/>
            <person name="Grigoriev I.V."/>
            <person name="Hibbett D.S."/>
        </authorList>
    </citation>
    <scope>NUCLEOTIDE SEQUENCE [LARGE SCALE GENOMIC DNA]</scope>
    <source>
        <strain evidence="16 17">HHB10207 ss-3</strain>
    </source>
</reference>
<proteinExistence type="inferred from homology"/>
<feature type="domain" description="Plant heme peroxidase family profile" evidence="15">
    <location>
        <begin position="63"/>
        <end position="338"/>
    </location>
</feature>
<dbReference type="Pfam" id="PF11895">
    <property type="entry name" value="Peroxidase_ext"/>
    <property type="match status" value="1"/>
</dbReference>
<dbReference type="CDD" id="cd00692">
    <property type="entry name" value="ligninase"/>
    <property type="match status" value="1"/>
</dbReference>
<feature type="disulfide bond" evidence="13">
    <location>
        <begin position="268"/>
        <end position="334"/>
    </location>
</feature>
<keyword evidence="8 13" id="KW-1015">Disulfide bond</keyword>
<dbReference type="GO" id="GO:0020037">
    <property type="term" value="F:heme binding"/>
    <property type="evidence" value="ECO:0007669"/>
    <property type="project" value="UniProtKB-UniRule"/>
</dbReference>
<dbReference type="InterPro" id="IPR010255">
    <property type="entry name" value="Haem_peroxidase_sf"/>
</dbReference>
<evidence type="ECO:0000256" key="5">
    <source>
        <dbReference type="ARBA" id="ARBA00022729"/>
    </source>
</evidence>
<feature type="signal peptide" evidence="14">
    <location>
        <begin position="1"/>
        <end position="17"/>
    </location>
</feature>
<gene>
    <name evidence="16" type="ORF">SISSUDRAFT_983319</name>
</gene>
<evidence type="ECO:0000256" key="4">
    <source>
        <dbReference type="ARBA" id="ARBA00022723"/>
    </source>
</evidence>
<feature type="binding site" evidence="11">
    <location>
        <position position="86"/>
    </location>
    <ligand>
        <name>Ca(2+)</name>
        <dbReference type="ChEBI" id="CHEBI:29108"/>
        <label>1</label>
    </ligand>
</feature>
<evidence type="ECO:0000256" key="1">
    <source>
        <dbReference type="ARBA" id="ARBA00006089"/>
    </source>
</evidence>
<keyword evidence="5 14" id="KW-0732">Signal</keyword>
<evidence type="ECO:0000259" key="15">
    <source>
        <dbReference type="PROSITE" id="PS50873"/>
    </source>
</evidence>
<evidence type="ECO:0000256" key="13">
    <source>
        <dbReference type="PIRSR" id="PIRSR601621-4"/>
    </source>
</evidence>
<feature type="disulfide bond" evidence="13">
    <location>
        <begin position="56"/>
        <end position="138"/>
    </location>
</feature>
<feature type="site" description="Transition state stabilizer" evidence="12">
    <location>
        <position position="65"/>
    </location>
</feature>
<evidence type="ECO:0000256" key="7">
    <source>
        <dbReference type="ARBA" id="ARBA00023004"/>
    </source>
</evidence>
<comment type="cofactor">
    <cofactor evidence="11 14">
        <name>Ca(2+)</name>
        <dbReference type="ChEBI" id="CHEBI:29108"/>
    </cofactor>
    <text evidence="11 14">Binds 2 calcium ions per subunit.</text>
</comment>
<dbReference type="GO" id="GO:0000302">
    <property type="term" value="P:response to reactive oxygen species"/>
    <property type="evidence" value="ECO:0007669"/>
    <property type="project" value="TreeGrafter"/>
</dbReference>
<evidence type="ECO:0000256" key="6">
    <source>
        <dbReference type="ARBA" id="ARBA00023002"/>
    </source>
</evidence>
<dbReference type="PANTHER" id="PTHR31356">
    <property type="entry name" value="THYLAKOID LUMENAL 29 KDA PROTEIN, CHLOROPLASTIC-RELATED"/>
    <property type="match status" value="1"/>
</dbReference>
<dbReference type="Proteomes" id="UP000076798">
    <property type="component" value="Unassembled WGS sequence"/>
</dbReference>
<keyword evidence="2 14" id="KW-0575">Peroxidase</keyword>
<dbReference type="GO" id="GO:0046872">
    <property type="term" value="F:metal ion binding"/>
    <property type="evidence" value="ECO:0007669"/>
    <property type="project" value="UniProtKB-UniRule"/>
</dbReference>
<evidence type="ECO:0000256" key="9">
    <source>
        <dbReference type="ARBA" id="ARBA00023180"/>
    </source>
</evidence>
<dbReference type="SUPFAM" id="SSF48113">
    <property type="entry name" value="Heme-dependent peroxidases"/>
    <property type="match status" value="1"/>
</dbReference>
<feature type="disulfide bond" evidence="13">
    <location>
        <begin position="37"/>
        <end position="304"/>
    </location>
</feature>